<evidence type="ECO:0000313" key="2">
    <source>
        <dbReference type="EMBL" id="CBI16503.3"/>
    </source>
</evidence>
<feature type="compositionally biased region" description="Pro residues" evidence="1">
    <location>
        <begin position="23"/>
        <end position="34"/>
    </location>
</feature>
<dbReference type="EMBL" id="FN594951">
    <property type="protein sequence ID" value="CBI16503.3"/>
    <property type="molecule type" value="Genomic_DNA"/>
</dbReference>
<protein>
    <submittedName>
        <fullName evidence="2">Uncharacterized protein</fullName>
    </submittedName>
</protein>
<accession>D7SLH5</accession>
<dbReference type="Proteomes" id="UP000009183">
    <property type="component" value="Chromosome 6"/>
</dbReference>
<reference evidence="3" key="1">
    <citation type="journal article" date="2007" name="Nature">
        <title>The grapevine genome sequence suggests ancestral hexaploidization in major angiosperm phyla.</title>
        <authorList>
            <consortium name="The French-Italian Public Consortium for Grapevine Genome Characterization."/>
            <person name="Jaillon O."/>
            <person name="Aury J.-M."/>
            <person name="Noel B."/>
            <person name="Policriti A."/>
            <person name="Clepet C."/>
            <person name="Casagrande A."/>
            <person name="Choisne N."/>
            <person name="Aubourg S."/>
            <person name="Vitulo N."/>
            <person name="Jubin C."/>
            <person name="Vezzi A."/>
            <person name="Legeai F."/>
            <person name="Hugueney P."/>
            <person name="Dasilva C."/>
            <person name="Horner D."/>
            <person name="Mica E."/>
            <person name="Jublot D."/>
            <person name="Poulain J."/>
            <person name="Bruyere C."/>
            <person name="Billault A."/>
            <person name="Segurens B."/>
            <person name="Gouyvenoux M."/>
            <person name="Ugarte E."/>
            <person name="Cattonaro F."/>
            <person name="Anthouard V."/>
            <person name="Vico V."/>
            <person name="Del Fabbro C."/>
            <person name="Alaux M."/>
            <person name="Di Gaspero G."/>
            <person name="Dumas V."/>
            <person name="Felice N."/>
            <person name="Paillard S."/>
            <person name="Juman I."/>
            <person name="Moroldo M."/>
            <person name="Scalabrin S."/>
            <person name="Canaguier A."/>
            <person name="Le Clainche I."/>
            <person name="Malacrida G."/>
            <person name="Durand E."/>
            <person name="Pesole G."/>
            <person name="Laucou V."/>
            <person name="Chatelet P."/>
            <person name="Merdinoglu D."/>
            <person name="Delledonne M."/>
            <person name="Pezzotti M."/>
            <person name="Lecharny A."/>
            <person name="Scarpelli C."/>
            <person name="Artiguenave F."/>
            <person name="Pe M.E."/>
            <person name="Valle G."/>
            <person name="Morgante M."/>
            <person name="Caboche M."/>
            <person name="Adam-Blondon A.-F."/>
            <person name="Weissenbach J."/>
            <person name="Quetier F."/>
            <person name="Wincker P."/>
        </authorList>
    </citation>
    <scope>NUCLEOTIDE SEQUENCE [LARGE SCALE GENOMIC DNA]</scope>
    <source>
        <strain evidence="3">cv. Pinot noir / PN40024</strain>
    </source>
</reference>
<evidence type="ECO:0000256" key="1">
    <source>
        <dbReference type="SAM" id="MobiDB-lite"/>
    </source>
</evidence>
<keyword evidence="3" id="KW-1185">Reference proteome</keyword>
<organism evidence="2 3">
    <name type="scientific">Vitis vinifera</name>
    <name type="common">Grape</name>
    <dbReference type="NCBI Taxonomy" id="29760"/>
    <lineage>
        <taxon>Eukaryota</taxon>
        <taxon>Viridiplantae</taxon>
        <taxon>Streptophyta</taxon>
        <taxon>Embryophyta</taxon>
        <taxon>Tracheophyta</taxon>
        <taxon>Spermatophyta</taxon>
        <taxon>Magnoliopsida</taxon>
        <taxon>eudicotyledons</taxon>
        <taxon>Gunneridae</taxon>
        <taxon>Pentapetalae</taxon>
        <taxon>rosids</taxon>
        <taxon>Vitales</taxon>
        <taxon>Vitaceae</taxon>
        <taxon>Viteae</taxon>
        <taxon>Vitis</taxon>
    </lineage>
</organism>
<dbReference type="PaxDb" id="29760-VIT_06s0004g00780.t01"/>
<dbReference type="AlphaFoldDB" id="D7SLH5"/>
<dbReference type="InParanoid" id="D7SLH5"/>
<sequence>MKWVPRSLACSAWPSRPSSLSLPSPPRTAPPLPSSSPGRARPPKDTGGARSGPSAGIPVAVPISSWTKAVTPPC</sequence>
<gene>
    <name evidence="2" type="ordered locus">VIT_06s0004g00780</name>
</gene>
<proteinExistence type="predicted"/>
<feature type="region of interest" description="Disordered" evidence="1">
    <location>
        <begin position="11"/>
        <end position="60"/>
    </location>
</feature>
<feature type="compositionally biased region" description="Low complexity" evidence="1">
    <location>
        <begin position="11"/>
        <end position="22"/>
    </location>
</feature>
<dbReference type="HOGENOM" id="CLU_2692855_0_0_1"/>
<name>D7SLH5_VITVI</name>
<evidence type="ECO:0000313" key="3">
    <source>
        <dbReference type="Proteomes" id="UP000009183"/>
    </source>
</evidence>